<proteinExistence type="inferred from homology"/>
<dbReference type="Proteomes" id="UP000231901">
    <property type="component" value="Chromosome"/>
</dbReference>
<dbReference type="InterPro" id="IPR002068">
    <property type="entry name" value="A-crystallin/Hsp20_dom"/>
</dbReference>
<dbReference type="EMBL" id="CP025003">
    <property type="protein sequence ID" value="ATZ94155.1"/>
    <property type="molecule type" value="Genomic_DNA"/>
</dbReference>
<sequence length="162" mass="18319">MAFKPMSLFPAITDSLFSDRFNRIDRLFSQLTGDTPLTAAPSYDIRRLDDTHYGITVSVPGWREEELEISTHGGQLTISGKRKEDVSEAEQEQDGWLYRGISHTDFSISYSLPEHVNVESAHLENGLLTVTLKQDIPENEKPKKIAIENRNQAGVQALEHEH</sequence>
<evidence type="ECO:0000256" key="3">
    <source>
        <dbReference type="RuleBase" id="RU003616"/>
    </source>
</evidence>
<dbReference type="KEGG" id="dfn:CVE23_09370"/>
<dbReference type="Pfam" id="PF00011">
    <property type="entry name" value="HSP20"/>
    <property type="match status" value="1"/>
</dbReference>
<dbReference type="GeneID" id="66564540"/>
<dbReference type="PANTHER" id="PTHR47062:SF1">
    <property type="entry name" value="SMALL HEAT SHOCK PROTEIN IBPA"/>
    <property type="match status" value="1"/>
</dbReference>
<evidence type="ECO:0000256" key="1">
    <source>
        <dbReference type="ARBA" id="ARBA00023016"/>
    </source>
</evidence>
<protein>
    <submittedName>
        <fullName evidence="5">Heat-shock protein</fullName>
    </submittedName>
</protein>
<evidence type="ECO:0000256" key="2">
    <source>
        <dbReference type="PROSITE-ProRule" id="PRU00285"/>
    </source>
</evidence>
<feature type="domain" description="SHSP" evidence="4">
    <location>
        <begin position="34"/>
        <end position="150"/>
    </location>
</feature>
<dbReference type="RefSeq" id="WP_100849392.1">
    <property type="nucleotide sequence ID" value="NZ_BMJF01000001.1"/>
</dbReference>
<dbReference type="SUPFAM" id="SSF49764">
    <property type="entry name" value="HSP20-like chaperones"/>
    <property type="match status" value="1"/>
</dbReference>
<evidence type="ECO:0000259" key="4">
    <source>
        <dbReference type="PROSITE" id="PS01031"/>
    </source>
</evidence>
<evidence type="ECO:0000313" key="6">
    <source>
        <dbReference type="Proteomes" id="UP000231901"/>
    </source>
</evidence>
<reference evidence="6" key="1">
    <citation type="journal article" date="2018" name="Genome Announc.">
        <title>Complete genome sequence of a Dickeya fangzhongdai type strain causing bleeding canker of pear tree trunks.</title>
        <authorList>
            <person name="Zhao Y."/>
            <person name="Tian Y."/>
            <person name="Li X."/>
            <person name="Hu B."/>
        </authorList>
    </citation>
    <scope>NUCLEOTIDE SEQUENCE [LARGE SCALE GENOMIC DNA]</scope>
    <source>
        <strain evidence="6">DSM 101947</strain>
    </source>
</reference>
<dbReference type="CDD" id="cd06470">
    <property type="entry name" value="ACD_IbpA-B_like"/>
    <property type="match status" value="1"/>
</dbReference>
<dbReference type="InterPro" id="IPR008978">
    <property type="entry name" value="HSP20-like_chaperone"/>
</dbReference>
<dbReference type="Gene3D" id="2.60.40.790">
    <property type="match status" value="1"/>
</dbReference>
<gene>
    <name evidence="5" type="ORF">CVE23_09370</name>
</gene>
<keyword evidence="6" id="KW-1185">Reference proteome</keyword>
<accession>A0A2K8QM69</accession>
<organism evidence="5 6">
    <name type="scientific">Dickeya fangzhongdai</name>
    <dbReference type="NCBI Taxonomy" id="1778540"/>
    <lineage>
        <taxon>Bacteria</taxon>
        <taxon>Pseudomonadati</taxon>
        <taxon>Pseudomonadota</taxon>
        <taxon>Gammaproteobacteria</taxon>
        <taxon>Enterobacterales</taxon>
        <taxon>Pectobacteriaceae</taxon>
        <taxon>Dickeya</taxon>
    </lineage>
</organism>
<dbReference type="InterPro" id="IPR037913">
    <property type="entry name" value="ACD_IbpA/B"/>
</dbReference>
<name>A0A2K8QM69_9GAMM</name>
<dbReference type="PANTHER" id="PTHR47062">
    <property type="match status" value="1"/>
</dbReference>
<dbReference type="PROSITE" id="PS01031">
    <property type="entry name" value="SHSP"/>
    <property type="match status" value="1"/>
</dbReference>
<comment type="similarity">
    <text evidence="2 3">Belongs to the small heat shock protein (HSP20) family.</text>
</comment>
<dbReference type="AlphaFoldDB" id="A0A2K8QM69"/>
<evidence type="ECO:0000313" key="5">
    <source>
        <dbReference type="EMBL" id="ATZ94155.1"/>
    </source>
</evidence>
<keyword evidence="1" id="KW-0346">Stress response</keyword>